<gene>
    <name evidence="5" type="ORF">G3I74_07720</name>
</gene>
<keyword evidence="2" id="KW-0521">NADP</keyword>
<keyword evidence="3" id="KW-0560">Oxidoreductase</keyword>
<evidence type="ECO:0000259" key="4">
    <source>
        <dbReference type="Pfam" id="PF01872"/>
    </source>
</evidence>
<dbReference type="Gene3D" id="3.40.430.10">
    <property type="entry name" value="Dihydrofolate Reductase, subunit A"/>
    <property type="match status" value="1"/>
</dbReference>
<accession>A0A845V5Z0</accession>
<reference evidence="5 6" key="1">
    <citation type="submission" date="2020-02" db="EMBL/GenBank/DDBJ databases">
        <authorList>
            <person name="Zhang X.-Y."/>
        </authorList>
    </citation>
    <scope>NUCLEOTIDE SEQUENCE [LARGE SCALE GENOMIC DNA]</scope>
    <source>
        <strain evidence="5 6">C33</strain>
    </source>
</reference>
<organism evidence="5 6">
    <name type="scientific">Wenzhouxiangella limi</name>
    <dbReference type="NCBI Taxonomy" id="2707351"/>
    <lineage>
        <taxon>Bacteria</taxon>
        <taxon>Pseudomonadati</taxon>
        <taxon>Pseudomonadota</taxon>
        <taxon>Gammaproteobacteria</taxon>
        <taxon>Chromatiales</taxon>
        <taxon>Wenzhouxiangellaceae</taxon>
        <taxon>Wenzhouxiangella</taxon>
    </lineage>
</organism>
<evidence type="ECO:0000256" key="1">
    <source>
        <dbReference type="ARBA" id="ARBA00005104"/>
    </source>
</evidence>
<evidence type="ECO:0000313" key="6">
    <source>
        <dbReference type="Proteomes" id="UP000484885"/>
    </source>
</evidence>
<proteinExistence type="predicted"/>
<dbReference type="EMBL" id="JAAGSC010000040">
    <property type="protein sequence ID" value="NDY95611.1"/>
    <property type="molecule type" value="Genomic_DNA"/>
</dbReference>
<dbReference type="PANTHER" id="PTHR38011">
    <property type="entry name" value="DIHYDROFOLATE REDUCTASE FAMILY PROTEIN (AFU_ORTHOLOGUE AFUA_8G06820)"/>
    <property type="match status" value="1"/>
</dbReference>
<dbReference type="GO" id="GO:0008703">
    <property type="term" value="F:5-amino-6-(5-phosphoribosylamino)uracil reductase activity"/>
    <property type="evidence" value="ECO:0007669"/>
    <property type="project" value="InterPro"/>
</dbReference>
<dbReference type="Proteomes" id="UP000484885">
    <property type="component" value="Unassembled WGS sequence"/>
</dbReference>
<name>A0A845V5Z0_9GAMM</name>
<dbReference type="SUPFAM" id="SSF53597">
    <property type="entry name" value="Dihydrofolate reductase-like"/>
    <property type="match status" value="1"/>
</dbReference>
<protein>
    <submittedName>
        <fullName evidence="5">RibD family protein</fullName>
    </submittedName>
</protein>
<evidence type="ECO:0000313" key="5">
    <source>
        <dbReference type="EMBL" id="NDY95611.1"/>
    </source>
</evidence>
<dbReference type="Pfam" id="PF01872">
    <property type="entry name" value="RibD_C"/>
    <property type="match status" value="1"/>
</dbReference>
<sequence>MMAYSSAWGLLLGLRGLDWSALKVHRSEILGSDIEIAAGGEWRVDRPLPGHEAALLDVLLPLVTRPGDLVIGQLGQSLDGRIATESGDSWYINGEIARTHLHRLRALVDAVLVGAGTAAEDRPNLTVRHVDGPDPVAVILDPRGRVDPVGPLFDRAAGQPPVVHLVGPDTDLPAAPFGVERQVVACGKDGQVAPQAVIRALAERGLRRVLIEGGGVTVSRFVHADALHHLHLLIAPLIIGSGRPGLVLPPIERLSAARRPPMRSFPLGDELLVDVRLA</sequence>
<dbReference type="GO" id="GO:0009231">
    <property type="term" value="P:riboflavin biosynthetic process"/>
    <property type="evidence" value="ECO:0007669"/>
    <property type="project" value="InterPro"/>
</dbReference>
<comment type="pathway">
    <text evidence="1">Cofactor biosynthesis; riboflavin biosynthesis.</text>
</comment>
<feature type="domain" description="Bacterial bifunctional deaminase-reductase C-terminal" evidence="4">
    <location>
        <begin position="70"/>
        <end position="246"/>
    </location>
</feature>
<keyword evidence="6" id="KW-1185">Reference proteome</keyword>
<comment type="caution">
    <text evidence="5">The sequence shown here is derived from an EMBL/GenBank/DDBJ whole genome shotgun (WGS) entry which is preliminary data.</text>
</comment>
<dbReference type="AlphaFoldDB" id="A0A845V5Z0"/>
<dbReference type="PANTHER" id="PTHR38011:SF7">
    <property type="entry name" value="2,5-DIAMINO-6-RIBOSYLAMINO-4(3H)-PYRIMIDINONE 5'-PHOSPHATE REDUCTASE"/>
    <property type="match status" value="1"/>
</dbReference>
<evidence type="ECO:0000256" key="2">
    <source>
        <dbReference type="ARBA" id="ARBA00022857"/>
    </source>
</evidence>
<dbReference type="RefSeq" id="WP_164211009.1">
    <property type="nucleotide sequence ID" value="NZ_JAAGSC010000040.1"/>
</dbReference>
<dbReference type="InterPro" id="IPR050765">
    <property type="entry name" value="Riboflavin_Biosynth_HTPR"/>
</dbReference>
<dbReference type="InterPro" id="IPR002734">
    <property type="entry name" value="RibDG_C"/>
</dbReference>
<dbReference type="InterPro" id="IPR024072">
    <property type="entry name" value="DHFR-like_dom_sf"/>
</dbReference>
<evidence type="ECO:0000256" key="3">
    <source>
        <dbReference type="ARBA" id="ARBA00023002"/>
    </source>
</evidence>